<reference evidence="2 3" key="1">
    <citation type="submission" date="2016-04" db="EMBL/GenBank/DDBJ databases">
        <title>Genome analyses suggest a sexual origin of heterokaryosis in a supposedly ancient asexual fungus.</title>
        <authorList>
            <person name="Ropars J."/>
            <person name="Sedzielewska K."/>
            <person name="Noel J."/>
            <person name="Charron P."/>
            <person name="Farinelli L."/>
            <person name="Marton T."/>
            <person name="Kruger M."/>
            <person name="Pelin A."/>
            <person name="Brachmann A."/>
            <person name="Corradi N."/>
        </authorList>
    </citation>
    <scope>NUCLEOTIDE SEQUENCE [LARGE SCALE GENOMIC DNA]</scope>
    <source>
        <strain evidence="2 3">C2</strain>
    </source>
</reference>
<dbReference type="VEuPathDB" id="FungiDB:RhiirFUN_024167"/>
<reference evidence="2 3" key="2">
    <citation type="submission" date="2017-10" db="EMBL/GenBank/DDBJ databases">
        <title>Extensive intraspecific genome diversity in a model arbuscular mycorrhizal fungus.</title>
        <authorList>
            <person name="Chen E.C.H."/>
            <person name="Morin E."/>
            <person name="Baudet D."/>
            <person name="Noel J."/>
            <person name="Ndikumana S."/>
            <person name="Charron P."/>
            <person name="St-Onge C."/>
            <person name="Giorgi J."/>
            <person name="Grigoriev I.V."/>
            <person name="Roux C."/>
            <person name="Martin F.M."/>
            <person name="Corradi N."/>
        </authorList>
    </citation>
    <scope>NUCLEOTIDE SEQUENCE [LARGE SCALE GENOMIC DNA]</scope>
    <source>
        <strain evidence="2 3">C2</strain>
    </source>
</reference>
<organism evidence="2 3">
    <name type="scientific">Rhizophagus irregularis</name>
    <dbReference type="NCBI Taxonomy" id="588596"/>
    <lineage>
        <taxon>Eukaryota</taxon>
        <taxon>Fungi</taxon>
        <taxon>Fungi incertae sedis</taxon>
        <taxon>Mucoromycota</taxon>
        <taxon>Glomeromycotina</taxon>
        <taxon>Glomeromycetes</taxon>
        <taxon>Glomerales</taxon>
        <taxon>Glomeraceae</taxon>
        <taxon>Rhizophagus</taxon>
    </lineage>
</organism>
<gene>
    <name evidence="2" type="ORF">RhiirC2_795758</name>
</gene>
<evidence type="ECO:0000313" key="3">
    <source>
        <dbReference type="Proteomes" id="UP000233469"/>
    </source>
</evidence>
<dbReference type="VEuPathDB" id="FungiDB:FUN_013366"/>
<comment type="caution">
    <text evidence="2">The sequence shown here is derived from an EMBL/GenBank/DDBJ whole genome shotgun (WGS) entry which is preliminary data.</text>
</comment>
<dbReference type="EMBL" id="LLXL01003378">
    <property type="protein sequence ID" value="PKK58792.1"/>
    <property type="molecule type" value="Genomic_DNA"/>
</dbReference>
<name>A0A2N1MAY1_9GLOM</name>
<dbReference type="AlphaFoldDB" id="A0A2N1MAY1"/>
<accession>A0A2N1MAY1</accession>
<protein>
    <submittedName>
        <fullName evidence="2">Uncharacterized protein</fullName>
    </submittedName>
</protein>
<feature type="region of interest" description="Disordered" evidence="1">
    <location>
        <begin position="1"/>
        <end position="31"/>
    </location>
</feature>
<proteinExistence type="predicted"/>
<evidence type="ECO:0000313" key="2">
    <source>
        <dbReference type="EMBL" id="PKK58792.1"/>
    </source>
</evidence>
<dbReference type="Proteomes" id="UP000233469">
    <property type="component" value="Unassembled WGS sequence"/>
</dbReference>
<sequence>MKLNKEDNNNLNIENNEEIEESEESEEDLSRYFSDENVEKAANNQLSNLERFTNISEDDINQLEIKEGEKLDSNQWNASIKLWTAILQNQRVIHQQLLGIQHKNEEFDTRLTDIIGKAICKNLDLPRVTSNNIEEWCKDKKVAAAKNFMKRKNNNGENLFEKEIIPDIFKSKDYTPTKSDKLFAVGVIKLAMEGKTVSEENIRQKVGNSKI</sequence>
<evidence type="ECO:0000256" key="1">
    <source>
        <dbReference type="SAM" id="MobiDB-lite"/>
    </source>
</evidence>
<feature type="compositionally biased region" description="Acidic residues" evidence="1">
    <location>
        <begin position="15"/>
        <end position="27"/>
    </location>
</feature>